<evidence type="ECO:0000313" key="12">
    <source>
        <dbReference type="Proteomes" id="UP000825935"/>
    </source>
</evidence>
<organism evidence="11 12">
    <name type="scientific">Ceratopteris richardii</name>
    <name type="common">Triangle waterfern</name>
    <dbReference type="NCBI Taxonomy" id="49495"/>
    <lineage>
        <taxon>Eukaryota</taxon>
        <taxon>Viridiplantae</taxon>
        <taxon>Streptophyta</taxon>
        <taxon>Embryophyta</taxon>
        <taxon>Tracheophyta</taxon>
        <taxon>Polypodiopsida</taxon>
        <taxon>Polypodiidae</taxon>
        <taxon>Polypodiales</taxon>
        <taxon>Pteridineae</taxon>
        <taxon>Pteridaceae</taxon>
        <taxon>Parkerioideae</taxon>
        <taxon>Ceratopteris</taxon>
    </lineage>
</organism>
<keyword evidence="12" id="KW-1185">Reference proteome</keyword>
<evidence type="ECO:0000256" key="1">
    <source>
        <dbReference type="ARBA" id="ARBA00004611"/>
    </source>
</evidence>
<keyword evidence="9" id="KW-0175">Coiled coil</keyword>
<dbReference type="EMBL" id="CM035433">
    <property type="protein sequence ID" value="KAH7293867.1"/>
    <property type="molecule type" value="Genomic_DNA"/>
</dbReference>
<evidence type="ECO:0000256" key="10">
    <source>
        <dbReference type="SAM" id="MobiDB-lite"/>
    </source>
</evidence>
<comment type="similarity">
    <text evidence="2">Belongs to the flagellar radial spoke RSP3 family.</text>
</comment>
<comment type="subcellular location">
    <subcellularLocation>
        <location evidence="1">Cytoplasm</location>
        <location evidence="1">Cytoskeleton</location>
        <location evidence="1">Flagellum axoneme</location>
    </subcellularLocation>
</comment>
<feature type="region of interest" description="Disordered" evidence="10">
    <location>
        <begin position="1"/>
        <end position="55"/>
    </location>
</feature>
<dbReference type="OrthoDB" id="313308at2759"/>
<dbReference type="AlphaFoldDB" id="A0A8T2RDH1"/>
<proteinExistence type="inferred from homology"/>
<sequence length="377" mass="42932">MPGGSTLSALPRHGPSGGALSSPPSSKGGTELRSQAGTPLGHRQPYHHPYHNPGRMMNLMFDPRVIRGPTQPHQHKKPEHSIHDHPATKKLNKAKVACSTKNALMTSSEPCTTRKHLDVQTDAYLEEFVEKVSEFDMDTQTDPFLDRPPTPLFIPQKSGPDAGTQIEEGELFNFDDEVEPILEVLVGRTLEQSVMEVMEEKQLANLHAYQEHFEQIRAAELVATQRMEAAERRINEERTKRVEQEKKRLEEEEKTKQKTEVQMYVRGYLKNMTDSIFRTLQKLNYFYDPVEKEVEELYLPFLSSEIDEQMSNINTARSALKCMVDQSVSSSEERTRSSVERTVERMVVQVHKRHAEGTKDVQGLVDSLIARINEKAV</sequence>
<name>A0A8T2RDH1_CERRI</name>
<dbReference type="InterPro" id="IPR009290">
    <property type="entry name" value="Radial_spoke_3"/>
</dbReference>
<dbReference type="Pfam" id="PF06098">
    <property type="entry name" value="Radial_spoke_3"/>
    <property type="match status" value="1"/>
</dbReference>
<dbReference type="GO" id="GO:0005929">
    <property type="term" value="C:cilium"/>
    <property type="evidence" value="ECO:0007669"/>
    <property type="project" value="TreeGrafter"/>
</dbReference>
<gene>
    <name evidence="11" type="ORF">KP509_28G046000</name>
</gene>
<evidence type="ECO:0000256" key="9">
    <source>
        <dbReference type="SAM" id="Coils"/>
    </source>
</evidence>
<evidence type="ECO:0000256" key="4">
    <source>
        <dbReference type="ARBA" id="ARBA00022553"/>
    </source>
</evidence>
<keyword evidence="7" id="KW-0206">Cytoskeleton</keyword>
<reference evidence="11" key="1">
    <citation type="submission" date="2021-08" db="EMBL/GenBank/DDBJ databases">
        <title>WGS assembly of Ceratopteris richardii.</title>
        <authorList>
            <person name="Marchant D.B."/>
            <person name="Chen G."/>
            <person name="Jenkins J."/>
            <person name="Shu S."/>
            <person name="Leebens-Mack J."/>
            <person name="Grimwood J."/>
            <person name="Schmutz J."/>
            <person name="Soltis P."/>
            <person name="Soltis D."/>
            <person name="Chen Z.-H."/>
        </authorList>
    </citation>
    <scope>NUCLEOTIDE SEQUENCE</scope>
    <source>
        <strain evidence="11">Whitten #5841</strain>
        <tissue evidence="11">Leaf</tissue>
    </source>
</reference>
<evidence type="ECO:0000256" key="3">
    <source>
        <dbReference type="ARBA" id="ARBA00022490"/>
    </source>
</evidence>
<evidence type="ECO:0000313" key="11">
    <source>
        <dbReference type="EMBL" id="KAH7293867.1"/>
    </source>
</evidence>
<evidence type="ECO:0000256" key="2">
    <source>
        <dbReference type="ARBA" id="ARBA00006737"/>
    </source>
</evidence>
<feature type="coiled-coil region" evidence="9">
    <location>
        <begin position="227"/>
        <end position="262"/>
    </location>
</feature>
<evidence type="ECO:0000256" key="6">
    <source>
        <dbReference type="ARBA" id="ARBA00023069"/>
    </source>
</evidence>
<keyword evidence="3" id="KW-0963">Cytoplasm</keyword>
<feature type="compositionally biased region" description="Low complexity" evidence="10">
    <location>
        <begin position="18"/>
        <end position="29"/>
    </location>
</feature>
<evidence type="ECO:0000256" key="8">
    <source>
        <dbReference type="ARBA" id="ARBA00023273"/>
    </source>
</evidence>
<protein>
    <submittedName>
        <fullName evidence="11">Uncharacterized protein</fullName>
    </submittedName>
</protein>
<evidence type="ECO:0000256" key="5">
    <source>
        <dbReference type="ARBA" id="ARBA00022846"/>
    </source>
</evidence>
<keyword evidence="8" id="KW-0966">Cell projection</keyword>
<dbReference type="Proteomes" id="UP000825935">
    <property type="component" value="Chromosome 28"/>
</dbReference>
<keyword evidence="4" id="KW-0597">Phosphoprotein</keyword>
<dbReference type="EMBL" id="CM035433">
    <property type="protein sequence ID" value="KAH7293866.1"/>
    <property type="molecule type" value="Genomic_DNA"/>
</dbReference>
<dbReference type="PANTHER" id="PTHR21648">
    <property type="entry name" value="FLAGELLAR RADIAL SPOKE PROTEIN 3"/>
    <property type="match status" value="1"/>
</dbReference>
<dbReference type="OMA" id="PWIMGKM"/>
<comment type="caution">
    <text evidence="11">The sequence shown here is derived from an EMBL/GenBank/DDBJ whole genome shotgun (WGS) entry which is preliminary data.</text>
</comment>
<accession>A0A8T2RDH1</accession>
<keyword evidence="5" id="KW-0282">Flagellum</keyword>
<keyword evidence="6" id="KW-0969">Cilium</keyword>
<dbReference type="PANTHER" id="PTHR21648:SF0">
    <property type="entry name" value="RADIAL SPOKE HEAD PROTEIN 3 HOMOLOG"/>
    <property type="match status" value="1"/>
</dbReference>
<evidence type="ECO:0000256" key="7">
    <source>
        <dbReference type="ARBA" id="ARBA00023212"/>
    </source>
</evidence>